<dbReference type="Proteomes" id="UP000646877">
    <property type="component" value="Unassembled WGS sequence"/>
</dbReference>
<dbReference type="InterPro" id="IPR010982">
    <property type="entry name" value="Lambda_DNA-bd_dom_sf"/>
</dbReference>
<keyword evidence="8" id="KW-1185">Reference proteome</keyword>
<evidence type="ECO:0000256" key="2">
    <source>
        <dbReference type="ARBA" id="ARBA00023125"/>
    </source>
</evidence>
<dbReference type="PANTHER" id="PTHR46797">
    <property type="entry name" value="HTH-TYPE TRANSCRIPTIONAL REGULATOR"/>
    <property type="match status" value="1"/>
</dbReference>
<evidence type="ECO:0000313" key="5">
    <source>
        <dbReference type="EMBL" id="NLR20036.1"/>
    </source>
</evidence>
<dbReference type="RefSeq" id="WP_084204354.1">
    <property type="nucleotide sequence ID" value="NZ_CBCSDF010000003.1"/>
</dbReference>
<dbReference type="SUPFAM" id="SSF51182">
    <property type="entry name" value="RmlC-like cupins"/>
    <property type="match status" value="1"/>
</dbReference>
<accession>A0A8I2GYP8</accession>
<dbReference type="SUPFAM" id="SSF47413">
    <property type="entry name" value="lambda repressor-like DNA-binding domains"/>
    <property type="match status" value="1"/>
</dbReference>
<evidence type="ECO:0000256" key="3">
    <source>
        <dbReference type="ARBA" id="ARBA00023163"/>
    </source>
</evidence>
<dbReference type="Gene3D" id="1.10.260.40">
    <property type="entry name" value="lambda repressor-like DNA-binding domains"/>
    <property type="match status" value="1"/>
</dbReference>
<keyword evidence="1" id="KW-0805">Transcription regulation</keyword>
<evidence type="ECO:0000256" key="1">
    <source>
        <dbReference type="ARBA" id="ARBA00023015"/>
    </source>
</evidence>
<protein>
    <submittedName>
        <fullName evidence="5">Helix-turn-helix domain-containing protein</fullName>
    </submittedName>
    <submittedName>
        <fullName evidence="6">XRE family transcriptional regulator</fullName>
    </submittedName>
</protein>
<evidence type="ECO:0000313" key="7">
    <source>
        <dbReference type="Proteomes" id="UP000646877"/>
    </source>
</evidence>
<dbReference type="InterPro" id="IPR001387">
    <property type="entry name" value="Cro/C1-type_HTH"/>
</dbReference>
<name>A0A8I2GYP8_9GAMM</name>
<dbReference type="Proteomes" id="UP001304419">
    <property type="component" value="Chromosome 1"/>
</dbReference>
<evidence type="ECO:0000259" key="4">
    <source>
        <dbReference type="PROSITE" id="PS50943"/>
    </source>
</evidence>
<dbReference type="CDD" id="cd00093">
    <property type="entry name" value="HTH_XRE"/>
    <property type="match status" value="1"/>
</dbReference>
<dbReference type="GO" id="GO:0005829">
    <property type="term" value="C:cytosol"/>
    <property type="evidence" value="ECO:0007669"/>
    <property type="project" value="TreeGrafter"/>
</dbReference>
<dbReference type="EMBL" id="CP137578">
    <property type="protein sequence ID" value="WOX27382.1"/>
    <property type="molecule type" value="Genomic_DNA"/>
</dbReference>
<evidence type="ECO:0000313" key="6">
    <source>
        <dbReference type="EMBL" id="WOX27382.1"/>
    </source>
</evidence>
<feature type="domain" description="HTH cro/C1-type" evidence="4">
    <location>
        <begin position="15"/>
        <end position="69"/>
    </location>
</feature>
<reference evidence="5" key="1">
    <citation type="submission" date="2019-10" db="EMBL/GenBank/DDBJ databases">
        <authorList>
            <person name="Paulsen S."/>
        </authorList>
    </citation>
    <scope>NUCLEOTIDE SEQUENCE</scope>
    <source>
        <strain evidence="5">LMG 19692</strain>
    </source>
</reference>
<dbReference type="PANTHER" id="PTHR46797:SF23">
    <property type="entry name" value="HTH-TYPE TRANSCRIPTIONAL REGULATOR SUTR"/>
    <property type="match status" value="1"/>
</dbReference>
<dbReference type="AlphaFoldDB" id="A0A8I2GYP8"/>
<dbReference type="GO" id="GO:0003700">
    <property type="term" value="F:DNA-binding transcription factor activity"/>
    <property type="evidence" value="ECO:0007669"/>
    <property type="project" value="TreeGrafter"/>
</dbReference>
<dbReference type="InterPro" id="IPR011051">
    <property type="entry name" value="RmlC_Cupin_sf"/>
</dbReference>
<dbReference type="Pfam" id="PF01381">
    <property type="entry name" value="HTH_3"/>
    <property type="match status" value="1"/>
</dbReference>
<organism evidence="5 7">
    <name type="scientific">Pseudoalteromonas maricaloris</name>
    <dbReference type="NCBI Taxonomy" id="184924"/>
    <lineage>
        <taxon>Bacteria</taxon>
        <taxon>Pseudomonadati</taxon>
        <taxon>Pseudomonadota</taxon>
        <taxon>Gammaproteobacteria</taxon>
        <taxon>Alteromonadales</taxon>
        <taxon>Pseudoalteromonadaceae</taxon>
        <taxon>Pseudoalteromonas</taxon>
    </lineage>
</organism>
<reference evidence="6 8" key="2">
    <citation type="submission" date="2023-10" db="EMBL/GenBank/DDBJ databases">
        <title>To unveil natural product biosynthetic capacity in Pseudoalteromonas.</title>
        <authorList>
            <person name="Wang J."/>
        </authorList>
    </citation>
    <scope>NUCLEOTIDE SEQUENCE [LARGE SCALE GENOMIC DNA]</scope>
    <source>
        <strain evidence="6 8">DSM 15914</strain>
    </source>
</reference>
<dbReference type="EMBL" id="WEIA01000001">
    <property type="protein sequence ID" value="NLR20036.1"/>
    <property type="molecule type" value="Genomic_DNA"/>
</dbReference>
<dbReference type="PROSITE" id="PS50943">
    <property type="entry name" value="HTH_CROC1"/>
    <property type="match status" value="1"/>
</dbReference>
<keyword evidence="2" id="KW-0238">DNA-binding</keyword>
<dbReference type="InterPro" id="IPR050807">
    <property type="entry name" value="TransReg_Diox_bact_type"/>
</dbReference>
<dbReference type="InterPro" id="IPR014710">
    <property type="entry name" value="RmlC-like_jellyroll"/>
</dbReference>
<dbReference type="GeneID" id="98336280"/>
<dbReference type="CDD" id="cd02209">
    <property type="entry name" value="cupin_XRE_C"/>
    <property type="match status" value="1"/>
</dbReference>
<gene>
    <name evidence="5" type="ORF">F9Y85_01585</name>
    <name evidence="6" type="ORF">R5H13_11990</name>
</gene>
<keyword evidence="3" id="KW-0804">Transcription</keyword>
<proteinExistence type="predicted"/>
<dbReference type="Gene3D" id="2.60.120.10">
    <property type="entry name" value="Jelly Rolls"/>
    <property type="match status" value="1"/>
</dbReference>
<sequence length="177" mass="19887">MKVKSEISKNLGVRLKDIRKERGLSLDKLANMTGISKAMLGQIERFESSPTVELLWKLAQGIGIEYTVLLDPSDPQNSNNSINQEGSIFAPVYSSNGCKNTEVFVISLIPNDEHLREPHDNVAEELVHVLEGQLEVFYDGVWHLLKTDQKTKFSAAQKHGYRALDSATKFINVIVYK</sequence>
<dbReference type="SMART" id="SM00530">
    <property type="entry name" value="HTH_XRE"/>
    <property type="match status" value="1"/>
</dbReference>
<evidence type="ECO:0000313" key="8">
    <source>
        <dbReference type="Proteomes" id="UP001304419"/>
    </source>
</evidence>
<dbReference type="GO" id="GO:0003677">
    <property type="term" value="F:DNA binding"/>
    <property type="evidence" value="ECO:0007669"/>
    <property type="project" value="UniProtKB-KW"/>
</dbReference>